<dbReference type="PANTHER" id="PTHR10174:SF212">
    <property type="entry name" value="MIP26555P1"/>
    <property type="match status" value="1"/>
</dbReference>
<accession>A0A1A9X070</accession>
<reference evidence="2" key="2">
    <citation type="submission" date="2020-05" db="UniProtKB">
        <authorList>
            <consortium name="EnsemblMetazoa"/>
        </authorList>
    </citation>
    <scope>IDENTIFICATION</scope>
    <source>
        <strain evidence="2">IAEA</strain>
    </source>
</reference>
<dbReference type="PROSITE" id="PS50191">
    <property type="entry name" value="CRAL_TRIO"/>
    <property type="match status" value="1"/>
</dbReference>
<dbReference type="Pfam" id="PF00650">
    <property type="entry name" value="CRAL_TRIO"/>
    <property type="match status" value="1"/>
</dbReference>
<evidence type="ECO:0000313" key="3">
    <source>
        <dbReference type="Proteomes" id="UP000091820"/>
    </source>
</evidence>
<dbReference type="PRINTS" id="PR00180">
    <property type="entry name" value="CRETINALDHBP"/>
</dbReference>
<reference evidence="3" key="1">
    <citation type="submission" date="2014-03" db="EMBL/GenBank/DDBJ databases">
        <authorList>
            <person name="Aksoy S."/>
            <person name="Warren W."/>
            <person name="Wilson R.K."/>
        </authorList>
    </citation>
    <scope>NUCLEOTIDE SEQUENCE [LARGE SCALE GENOMIC DNA]</scope>
    <source>
        <strain evidence="3">IAEA</strain>
    </source>
</reference>
<dbReference type="VEuPathDB" id="VectorBase:GBRI039399"/>
<dbReference type="AlphaFoldDB" id="A0A1A9X070"/>
<organism evidence="2 3">
    <name type="scientific">Glossina brevipalpis</name>
    <dbReference type="NCBI Taxonomy" id="37001"/>
    <lineage>
        <taxon>Eukaryota</taxon>
        <taxon>Metazoa</taxon>
        <taxon>Ecdysozoa</taxon>
        <taxon>Arthropoda</taxon>
        <taxon>Hexapoda</taxon>
        <taxon>Insecta</taxon>
        <taxon>Pterygota</taxon>
        <taxon>Neoptera</taxon>
        <taxon>Endopterygota</taxon>
        <taxon>Diptera</taxon>
        <taxon>Brachycera</taxon>
        <taxon>Muscomorpha</taxon>
        <taxon>Hippoboscoidea</taxon>
        <taxon>Glossinidae</taxon>
        <taxon>Glossina</taxon>
    </lineage>
</organism>
<dbReference type="GO" id="GO:1902936">
    <property type="term" value="F:phosphatidylinositol bisphosphate binding"/>
    <property type="evidence" value="ECO:0007669"/>
    <property type="project" value="TreeGrafter"/>
</dbReference>
<evidence type="ECO:0000313" key="2">
    <source>
        <dbReference type="EnsemblMetazoa" id="GBRI039399-PA"/>
    </source>
</evidence>
<dbReference type="SUPFAM" id="SSF52087">
    <property type="entry name" value="CRAL/TRIO domain"/>
    <property type="match status" value="1"/>
</dbReference>
<dbReference type="Gene3D" id="1.20.5.1200">
    <property type="entry name" value="Alpha-tocopherol transfer"/>
    <property type="match status" value="1"/>
</dbReference>
<protein>
    <submittedName>
        <fullName evidence="2">CRAL-TRIO domain-containing protein</fullName>
    </submittedName>
</protein>
<dbReference type="GO" id="GO:0016020">
    <property type="term" value="C:membrane"/>
    <property type="evidence" value="ECO:0007669"/>
    <property type="project" value="TreeGrafter"/>
</dbReference>
<dbReference type="InterPro" id="IPR036273">
    <property type="entry name" value="CRAL/TRIO_N_dom_sf"/>
</dbReference>
<evidence type="ECO:0000259" key="1">
    <source>
        <dbReference type="PROSITE" id="PS50191"/>
    </source>
</evidence>
<name>A0A1A9X070_9MUSC</name>
<dbReference type="STRING" id="37001.A0A1A9X070"/>
<keyword evidence="3" id="KW-1185">Reference proteome</keyword>
<dbReference type="InterPro" id="IPR001251">
    <property type="entry name" value="CRAL-TRIO_dom"/>
</dbReference>
<dbReference type="SMART" id="SM00516">
    <property type="entry name" value="SEC14"/>
    <property type="match status" value="1"/>
</dbReference>
<dbReference type="PANTHER" id="PTHR10174">
    <property type="entry name" value="ALPHA-TOCOPHEROL TRANSFER PROTEIN-RELATED"/>
    <property type="match status" value="1"/>
</dbReference>
<sequence>MTQIALEKSFHFEVEEPSDFGKEVALKELRETPENVLTALKRLKYLLENETTVCLGKDNEKWLMNLLRLCKFYPESAKEKIVLRLELKKKYSNFLNNSQITELKNPKNKGMFCVLKQRDHLGRRVVIQRIENWKPSEVDKYELFRIYDAIANTLRLEPDTQINGVIHIMDFKNVNFSQILQMTPNFVKILAVYIFEYVPLRVKAYHIINNPISVKPVIQLGKQLLSAKNRERILVHGKDMRELHRYISVDCLPKCYGGLADDIELDPSELFDIAKTRETEFNTFQECESIGD</sequence>
<proteinExistence type="predicted"/>
<dbReference type="InterPro" id="IPR036865">
    <property type="entry name" value="CRAL-TRIO_dom_sf"/>
</dbReference>
<dbReference type="Gene3D" id="3.40.525.10">
    <property type="entry name" value="CRAL-TRIO lipid binding domain"/>
    <property type="match status" value="1"/>
</dbReference>
<dbReference type="Proteomes" id="UP000091820">
    <property type="component" value="Unassembled WGS sequence"/>
</dbReference>
<feature type="domain" description="CRAL-TRIO" evidence="1">
    <location>
        <begin position="114"/>
        <end position="264"/>
    </location>
</feature>
<dbReference type="SUPFAM" id="SSF46938">
    <property type="entry name" value="CRAL/TRIO N-terminal domain"/>
    <property type="match status" value="1"/>
</dbReference>
<dbReference type="EnsemblMetazoa" id="GBRI039399-RA">
    <property type="protein sequence ID" value="GBRI039399-PA"/>
    <property type="gene ID" value="GBRI039399"/>
</dbReference>
<dbReference type="Gene3D" id="1.10.8.20">
    <property type="entry name" value="N-terminal domain of phosphatidylinositol transfer protein sec14p"/>
    <property type="match status" value="1"/>
</dbReference>
<dbReference type="CDD" id="cd00170">
    <property type="entry name" value="SEC14"/>
    <property type="match status" value="1"/>
</dbReference>